<dbReference type="EMBL" id="VMKJ01000013">
    <property type="protein sequence ID" value="TVO36800.1"/>
    <property type="molecule type" value="Genomic_DNA"/>
</dbReference>
<keyword evidence="2" id="KW-0472">Membrane</keyword>
<dbReference type="RefSeq" id="WP_144388053.1">
    <property type="nucleotide sequence ID" value="NZ_CANNCB010000019.1"/>
</dbReference>
<keyword evidence="2" id="KW-1133">Transmembrane helix</keyword>
<dbReference type="Proteomes" id="UP000319828">
    <property type="component" value="Unassembled WGS sequence"/>
</dbReference>
<dbReference type="AlphaFoldDB" id="A0A557P814"/>
<dbReference type="Pfam" id="PF14316">
    <property type="entry name" value="DUF4381"/>
    <property type="match status" value="1"/>
</dbReference>
<feature type="transmembrane region" description="Helical" evidence="2">
    <location>
        <begin position="42"/>
        <end position="62"/>
    </location>
</feature>
<feature type="region of interest" description="Disordered" evidence="1">
    <location>
        <begin position="199"/>
        <end position="218"/>
    </location>
</feature>
<dbReference type="OrthoDB" id="283083at2"/>
<accession>A0A557P814</accession>
<dbReference type="InterPro" id="IPR025489">
    <property type="entry name" value="DUF4381"/>
</dbReference>
<protein>
    <submittedName>
        <fullName evidence="3">DUF4381 domain-containing protein</fullName>
    </submittedName>
</protein>
<sequence>MNNAPLSAISQAQPTLSESGSQTLPLAPLHLPAEPGLWPIAWGWWACAAIIILAIIIALTIASRYKKRRLAKKAALRLLAQNSNKQQGQKKVATANDLLRQVCLSYYPRPMLASLHGERWYTFLDEQHPSNKNNFQANQQDWQTALYKKQEVSQELADQLYKQVEEWITQSLPPSKKKIKAAQQVFKQSATDLNDGVVSAVRPANQSPKARQAPKSLIEKERILNKLESKIQNPTDKGSKDDV</sequence>
<organism evidence="3 4">
    <name type="scientific">Vibrio algivorus</name>
    <dbReference type="NCBI Taxonomy" id="1667024"/>
    <lineage>
        <taxon>Bacteria</taxon>
        <taxon>Pseudomonadati</taxon>
        <taxon>Pseudomonadota</taxon>
        <taxon>Gammaproteobacteria</taxon>
        <taxon>Vibrionales</taxon>
        <taxon>Vibrionaceae</taxon>
        <taxon>Vibrio</taxon>
    </lineage>
</organism>
<name>A0A557P814_9VIBR</name>
<gene>
    <name evidence="3" type="ORF">FOF44_08365</name>
</gene>
<evidence type="ECO:0000256" key="1">
    <source>
        <dbReference type="SAM" id="MobiDB-lite"/>
    </source>
</evidence>
<comment type="caution">
    <text evidence="3">The sequence shown here is derived from an EMBL/GenBank/DDBJ whole genome shotgun (WGS) entry which is preliminary data.</text>
</comment>
<evidence type="ECO:0000313" key="3">
    <source>
        <dbReference type="EMBL" id="TVO36800.1"/>
    </source>
</evidence>
<evidence type="ECO:0000313" key="4">
    <source>
        <dbReference type="Proteomes" id="UP000319828"/>
    </source>
</evidence>
<proteinExistence type="predicted"/>
<reference evidence="3 4" key="1">
    <citation type="submission" date="2019-07" db="EMBL/GenBank/DDBJ databases">
        <title>The draft genome sequence of Vibrio algivorus M1486.</title>
        <authorList>
            <person name="Meng X."/>
        </authorList>
    </citation>
    <scope>NUCLEOTIDE SEQUENCE [LARGE SCALE GENOMIC DNA]</scope>
    <source>
        <strain evidence="3 4">M1486</strain>
    </source>
</reference>
<evidence type="ECO:0000256" key="2">
    <source>
        <dbReference type="SAM" id="Phobius"/>
    </source>
</evidence>
<keyword evidence="2" id="KW-0812">Transmembrane</keyword>